<dbReference type="InterPro" id="IPR007701">
    <property type="entry name" value="Interferon-rel_develop_reg_N"/>
</dbReference>
<comment type="caution">
    <text evidence="3">The sequence shown here is derived from an EMBL/GenBank/DDBJ whole genome shotgun (WGS) entry which is preliminary data.</text>
</comment>
<evidence type="ECO:0000313" key="4">
    <source>
        <dbReference type="Proteomes" id="UP000631114"/>
    </source>
</evidence>
<dbReference type="OrthoDB" id="686784at2759"/>
<dbReference type="Proteomes" id="UP000631114">
    <property type="component" value="Unassembled WGS sequence"/>
</dbReference>
<dbReference type="InterPro" id="IPR039777">
    <property type="entry name" value="IFRD"/>
</dbReference>
<dbReference type="Pfam" id="PF05004">
    <property type="entry name" value="IFRD"/>
    <property type="match status" value="2"/>
</dbReference>
<gene>
    <name evidence="3" type="ORF">IFM89_025244</name>
</gene>
<name>A0A835LJE9_9MAGN</name>
<dbReference type="Gene3D" id="1.25.10.10">
    <property type="entry name" value="Leucine-rich Repeat Variant"/>
    <property type="match status" value="1"/>
</dbReference>
<evidence type="ECO:0000256" key="1">
    <source>
        <dbReference type="ARBA" id="ARBA00008828"/>
    </source>
</evidence>
<proteinExistence type="inferred from homology"/>
<dbReference type="PANTHER" id="PTHR12354:SF1">
    <property type="entry name" value="INTERFERON-RELATED DEVELOPMENTAL REGULATOR 1"/>
    <property type="match status" value="1"/>
</dbReference>
<dbReference type="AlphaFoldDB" id="A0A835LJE9"/>
<accession>A0A835LJE9</accession>
<sequence>SITLLYCVPHLHRSKSTNEIILASRILGLLSLTVGCQDIEVEHEILEDSIPRISQALKLDSDSSSLLCEATSERNNQVLIAAISAWSFLLESLNSWSISPKFWNESIPFLFNLLDESDPSVGMVASETLALIIEIGAIEKFSNDY</sequence>
<reference evidence="3 4" key="1">
    <citation type="submission" date="2020-10" db="EMBL/GenBank/DDBJ databases">
        <title>The Coptis chinensis genome and diversification of protoberbering-type alkaloids.</title>
        <authorList>
            <person name="Wang B."/>
            <person name="Shu S."/>
            <person name="Song C."/>
            <person name="Liu Y."/>
        </authorList>
    </citation>
    <scope>NUCLEOTIDE SEQUENCE [LARGE SCALE GENOMIC DNA]</scope>
    <source>
        <strain evidence="3">HL-2020</strain>
        <tissue evidence="3">Leaf</tissue>
    </source>
</reference>
<evidence type="ECO:0000259" key="2">
    <source>
        <dbReference type="Pfam" id="PF05004"/>
    </source>
</evidence>
<feature type="domain" description="Interferon-related developmental regulator N-terminal" evidence="2">
    <location>
        <begin position="3"/>
        <end position="66"/>
    </location>
</feature>
<dbReference type="SUPFAM" id="SSF48371">
    <property type="entry name" value="ARM repeat"/>
    <property type="match status" value="1"/>
</dbReference>
<dbReference type="PANTHER" id="PTHR12354">
    <property type="entry name" value="INTERFERON-RELATED DEVELOPMENTAL REGULATOR"/>
    <property type="match status" value="1"/>
</dbReference>
<dbReference type="EMBL" id="JADFTS010000009">
    <property type="protein sequence ID" value="KAF9589526.1"/>
    <property type="molecule type" value="Genomic_DNA"/>
</dbReference>
<feature type="non-terminal residue" evidence="3">
    <location>
        <position position="145"/>
    </location>
</feature>
<feature type="domain" description="Interferon-related developmental regulator N-terminal" evidence="2">
    <location>
        <begin position="72"/>
        <end position="143"/>
    </location>
</feature>
<organism evidence="3 4">
    <name type="scientific">Coptis chinensis</name>
    <dbReference type="NCBI Taxonomy" id="261450"/>
    <lineage>
        <taxon>Eukaryota</taxon>
        <taxon>Viridiplantae</taxon>
        <taxon>Streptophyta</taxon>
        <taxon>Embryophyta</taxon>
        <taxon>Tracheophyta</taxon>
        <taxon>Spermatophyta</taxon>
        <taxon>Magnoliopsida</taxon>
        <taxon>Ranunculales</taxon>
        <taxon>Ranunculaceae</taxon>
        <taxon>Coptidoideae</taxon>
        <taxon>Coptis</taxon>
    </lineage>
</organism>
<dbReference type="InterPro" id="IPR016024">
    <property type="entry name" value="ARM-type_fold"/>
</dbReference>
<protein>
    <recommendedName>
        <fullName evidence="2">Interferon-related developmental regulator N-terminal domain-containing protein</fullName>
    </recommendedName>
</protein>
<evidence type="ECO:0000313" key="3">
    <source>
        <dbReference type="EMBL" id="KAF9589526.1"/>
    </source>
</evidence>
<dbReference type="InterPro" id="IPR011989">
    <property type="entry name" value="ARM-like"/>
</dbReference>
<comment type="similarity">
    <text evidence="1">Belongs to the IFRD family.</text>
</comment>
<keyword evidence="4" id="KW-1185">Reference proteome</keyword>